<dbReference type="PROSITE" id="PS50928">
    <property type="entry name" value="ABC_TM1"/>
    <property type="match status" value="1"/>
</dbReference>
<feature type="transmembrane region" description="Helical" evidence="7">
    <location>
        <begin position="64"/>
        <end position="92"/>
    </location>
</feature>
<keyword evidence="5 7" id="KW-1133">Transmembrane helix</keyword>
<evidence type="ECO:0000256" key="7">
    <source>
        <dbReference type="RuleBase" id="RU363032"/>
    </source>
</evidence>
<reference evidence="9 10" key="1">
    <citation type="journal article" date="2013" name="ISME J.">
        <title>Comparative genomics of pathogenic lineages of Vibrio nigripulchritudo identifies virulence-associated traits.</title>
        <authorList>
            <person name="Goudenege D."/>
            <person name="Labreuche Y."/>
            <person name="Krin E."/>
            <person name="Ansquer D."/>
            <person name="Mangenot S."/>
            <person name="Calteau A."/>
            <person name="Medigue C."/>
            <person name="Mazel D."/>
            <person name="Polz M.F."/>
            <person name="Le Roux F."/>
        </authorList>
    </citation>
    <scope>NUCLEOTIDE SEQUENCE [LARGE SCALE GENOMIC DNA]</scope>
    <source>
        <strain evidence="9 10">SOn1</strain>
    </source>
</reference>
<protein>
    <submittedName>
        <fullName evidence="9">ABC-type transport system, permease component</fullName>
    </submittedName>
</protein>
<dbReference type="GO" id="GO:0055085">
    <property type="term" value="P:transmembrane transport"/>
    <property type="evidence" value="ECO:0007669"/>
    <property type="project" value="InterPro"/>
</dbReference>
<dbReference type="SUPFAM" id="SSF161098">
    <property type="entry name" value="MetI-like"/>
    <property type="match status" value="1"/>
</dbReference>
<dbReference type="Pfam" id="PF00528">
    <property type="entry name" value="BPD_transp_1"/>
    <property type="match status" value="1"/>
</dbReference>
<evidence type="ECO:0000256" key="4">
    <source>
        <dbReference type="ARBA" id="ARBA00022692"/>
    </source>
</evidence>
<dbReference type="Proteomes" id="UP000018211">
    <property type="component" value="Unassembled WGS sequence"/>
</dbReference>
<evidence type="ECO:0000313" key="10">
    <source>
        <dbReference type="Proteomes" id="UP000018211"/>
    </source>
</evidence>
<feature type="transmembrane region" description="Helical" evidence="7">
    <location>
        <begin position="235"/>
        <end position="256"/>
    </location>
</feature>
<dbReference type="GeneID" id="97542008"/>
<dbReference type="PANTHER" id="PTHR43744:SF12">
    <property type="entry name" value="ABC TRANSPORTER PERMEASE PROTEIN MG189-RELATED"/>
    <property type="match status" value="1"/>
</dbReference>
<dbReference type="InterPro" id="IPR000515">
    <property type="entry name" value="MetI-like"/>
</dbReference>
<evidence type="ECO:0000256" key="6">
    <source>
        <dbReference type="ARBA" id="ARBA00023136"/>
    </source>
</evidence>
<evidence type="ECO:0000259" key="8">
    <source>
        <dbReference type="PROSITE" id="PS50928"/>
    </source>
</evidence>
<evidence type="ECO:0000256" key="3">
    <source>
        <dbReference type="ARBA" id="ARBA00022475"/>
    </source>
</evidence>
<dbReference type="Gene3D" id="1.10.3720.10">
    <property type="entry name" value="MetI-like"/>
    <property type="match status" value="1"/>
</dbReference>
<accession>A0AAV2VIA7</accession>
<dbReference type="PANTHER" id="PTHR43744">
    <property type="entry name" value="ABC TRANSPORTER PERMEASE PROTEIN MG189-RELATED-RELATED"/>
    <property type="match status" value="1"/>
</dbReference>
<comment type="caution">
    <text evidence="9">The sequence shown here is derived from an EMBL/GenBank/DDBJ whole genome shotgun (WGS) entry which is preliminary data.</text>
</comment>
<feature type="transmembrane region" description="Helical" evidence="7">
    <location>
        <begin position="141"/>
        <end position="160"/>
    </location>
</feature>
<dbReference type="InterPro" id="IPR035906">
    <property type="entry name" value="MetI-like_sf"/>
</dbReference>
<dbReference type="EMBL" id="CAOF01000012">
    <property type="protein sequence ID" value="CCO44370.1"/>
    <property type="molecule type" value="Genomic_DNA"/>
</dbReference>
<feature type="transmembrane region" description="Helical" evidence="7">
    <location>
        <begin position="181"/>
        <end position="202"/>
    </location>
</feature>
<evidence type="ECO:0000256" key="5">
    <source>
        <dbReference type="ARBA" id="ARBA00022989"/>
    </source>
</evidence>
<dbReference type="AlphaFoldDB" id="A0AAV2VIA7"/>
<keyword evidence="3" id="KW-1003">Cell membrane</keyword>
<dbReference type="GO" id="GO:0005886">
    <property type="term" value="C:plasma membrane"/>
    <property type="evidence" value="ECO:0007669"/>
    <property type="project" value="UniProtKB-SubCell"/>
</dbReference>
<name>A0AAV2VIA7_9VIBR</name>
<feature type="domain" description="ABC transmembrane type-1" evidence="8">
    <location>
        <begin position="65"/>
        <end position="256"/>
    </location>
</feature>
<feature type="transmembrane region" description="Helical" evidence="7">
    <location>
        <begin position="99"/>
        <end position="121"/>
    </location>
</feature>
<keyword evidence="4 7" id="KW-0812">Transmembrane</keyword>
<proteinExistence type="inferred from homology"/>
<dbReference type="RefSeq" id="WP_004399400.1">
    <property type="nucleotide sequence ID" value="NZ_LK391965.1"/>
</dbReference>
<evidence type="ECO:0000313" key="9">
    <source>
        <dbReference type="EMBL" id="CCO44370.1"/>
    </source>
</evidence>
<gene>
    <name evidence="9" type="ORF">VIBNISOn1_1090084</name>
</gene>
<keyword evidence="6 7" id="KW-0472">Membrane</keyword>
<keyword evidence="2 7" id="KW-0813">Transport</keyword>
<evidence type="ECO:0000256" key="1">
    <source>
        <dbReference type="ARBA" id="ARBA00004651"/>
    </source>
</evidence>
<comment type="similarity">
    <text evidence="7">Belongs to the binding-protein-dependent transport system permease family.</text>
</comment>
<organism evidence="9 10">
    <name type="scientific">Vibrio nigripulchritudo SOn1</name>
    <dbReference type="NCBI Taxonomy" id="1238450"/>
    <lineage>
        <taxon>Bacteria</taxon>
        <taxon>Pseudomonadati</taxon>
        <taxon>Pseudomonadota</taxon>
        <taxon>Gammaproteobacteria</taxon>
        <taxon>Vibrionales</taxon>
        <taxon>Vibrionaceae</taxon>
        <taxon>Vibrio</taxon>
    </lineage>
</organism>
<evidence type="ECO:0000256" key="2">
    <source>
        <dbReference type="ARBA" id="ARBA00022448"/>
    </source>
</evidence>
<dbReference type="CDD" id="cd06261">
    <property type="entry name" value="TM_PBP2"/>
    <property type="match status" value="1"/>
</dbReference>
<comment type="subcellular location">
    <subcellularLocation>
        <location evidence="1 7">Cell membrane</location>
        <topology evidence="1 7">Multi-pass membrane protein</topology>
    </subcellularLocation>
</comment>
<sequence length="270" mass="30515">MVQRYFLLLFLTTVAILMSAPFVMTIFASFKPETELVNPAWFPPLDATWEHYARVWNEGKFSRYFFNTIFISTIDAIVMVVIASMSAYALIFMRFRGKMIINILLVIGLMIPVTAIILPLYSTVRQFGLINTHLAVILSDLALAVSVFVFMFTSYFVSIPKPLYEAAKIDGASEFYIYRKVIMPISGPAIVTTLLLEFIWSWNDLLLRLLLLPSDNMKTLSVGLLNFQGLQTRDLTGLSAGTVIMAVPVVILFLIFQRHFVRGMTQGAVK</sequence>